<dbReference type="Pfam" id="PF18912">
    <property type="entry name" value="DZR_2"/>
    <property type="match status" value="1"/>
</dbReference>
<feature type="domain" description="Double zinc ribbon" evidence="2">
    <location>
        <begin position="25"/>
        <end position="84"/>
    </location>
</feature>
<evidence type="ECO:0000313" key="4">
    <source>
        <dbReference type="Proteomes" id="UP001198571"/>
    </source>
</evidence>
<accession>A0ABS8CHL9</accession>
<dbReference type="InterPro" id="IPR000836">
    <property type="entry name" value="PRTase_dom"/>
</dbReference>
<dbReference type="InterPro" id="IPR029057">
    <property type="entry name" value="PRTase-like"/>
</dbReference>
<organism evidence="3 4">
    <name type="scientific">Pseudogemmobacter faecipullorum</name>
    <dbReference type="NCBI Taxonomy" id="2755041"/>
    <lineage>
        <taxon>Bacteria</taxon>
        <taxon>Pseudomonadati</taxon>
        <taxon>Pseudomonadota</taxon>
        <taxon>Alphaproteobacteria</taxon>
        <taxon>Rhodobacterales</taxon>
        <taxon>Paracoccaceae</taxon>
        <taxon>Pseudogemmobacter</taxon>
    </lineage>
</organism>
<evidence type="ECO:0000259" key="2">
    <source>
        <dbReference type="Pfam" id="PF18912"/>
    </source>
</evidence>
<protein>
    <submittedName>
        <fullName evidence="3">ComF family protein</fullName>
    </submittedName>
</protein>
<dbReference type="PANTHER" id="PTHR47505:SF1">
    <property type="entry name" value="DNA UTILIZATION PROTEIN YHGH"/>
    <property type="match status" value="1"/>
</dbReference>
<reference evidence="3 4" key="1">
    <citation type="submission" date="2020-07" db="EMBL/GenBank/DDBJ databases">
        <title>Pseudogemmobacter sp. nov., isolated from poultry manure in Taiwan.</title>
        <authorList>
            <person name="Lin S.-Y."/>
            <person name="Tang Y.-S."/>
            <person name="Young C.-C."/>
        </authorList>
    </citation>
    <scope>NUCLEOTIDE SEQUENCE [LARGE SCALE GENOMIC DNA]</scope>
    <source>
        <strain evidence="3 4">CC-YST710</strain>
    </source>
</reference>
<dbReference type="SUPFAM" id="SSF53271">
    <property type="entry name" value="PRTase-like"/>
    <property type="match status" value="1"/>
</dbReference>
<dbReference type="InterPro" id="IPR044005">
    <property type="entry name" value="DZR_2"/>
</dbReference>
<name>A0ABS8CHL9_9RHOB</name>
<sequence>MTRLAGHQGLPLLRFAAAAIRAGTRLVYPPQCLSCGTLTDQDFALCGPCWRDMPFISGACCQFCGLPVRTAGPEMQAHLSCEDCHSAPPPWHSGRAAMLYSGTGRRLVLALKHGDRLDLARPMGRWLARAATPLLLPETLILAVPMHRWRLLRRPYNQAALLARALAAATGHPCCPDALIRPRYTAPLEGQSRAARFARLSGSILASRRGAELIRGRPVLIVDDVMTSGATLSAASLACYAAGAERVSVLPLARVAKET</sequence>
<comment type="caution">
    <text evidence="3">The sequence shown here is derived from an EMBL/GenBank/DDBJ whole genome shotgun (WGS) entry which is preliminary data.</text>
</comment>
<dbReference type="EMBL" id="JACDXX010000002">
    <property type="protein sequence ID" value="MCB5408886.1"/>
    <property type="molecule type" value="Genomic_DNA"/>
</dbReference>
<proteinExistence type="inferred from homology"/>
<gene>
    <name evidence="3" type="ORF">H0485_02530</name>
</gene>
<keyword evidence="4" id="KW-1185">Reference proteome</keyword>
<dbReference type="CDD" id="cd06223">
    <property type="entry name" value="PRTases_typeI"/>
    <property type="match status" value="1"/>
</dbReference>
<comment type="similarity">
    <text evidence="1">Belongs to the ComF/GntX family.</text>
</comment>
<dbReference type="InterPro" id="IPR051910">
    <property type="entry name" value="ComF/GntX_DNA_util-trans"/>
</dbReference>
<evidence type="ECO:0000313" key="3">
    <source>
        <dbReference type="EMBL" id="MCB5408886.1"/>
    </source>
</evidence>
<dbReference type="PANTHER" id="PTHR47505">
    <property type="entry name" value="DNA UTILIZATION PROTEIN YHGH"/>
    <property type="match status" value="1"/>
</dbReference>
<dbReference type="RefSeq" id="WP_226933992.1">
    <property type="nucleotide sequence ID" value="NZ_JACDXX010000002.1"/>
</dbReference>
<evidence type="ECO:0000256" key="1">
    <source>
        <dbReference type="ARBA" id="ARBA00008007"/>
    </source>
</evidence>
<dbReference type="Gene3D" id="3.40.50.2020">
    <property type="match status" value="1"/>
</dbReference>
<dbReference type="Proteomes" id="UP001198571">
    <property type="component" value="Unassembled WGS sequence"/>
</dbReference>